<dbReference type="InterPro" id="IPR005821">
    <property type="entry name" value="Ion_trans_dom"/>
</dbReference>
<evidence type="ECO:0000313" key="8">
    <source>
        <dbReference type="Proteomes" id="UP000515146"/>
    </source>
</evidence>
<feature type="domain" description="Ion transport" evidence="7">
    <location>
        <begin position="45"/>
        <end position="243"/>
    </location>
</feature>
<dbReference type="GeneID" id="113791646"/>
<dbReference type="OrthoDB" id="6421032at2759"/>
<keyword evidence="4 6" id="KW-0472">Membrane</keyword>
<evidence type="ECO:0000256" key="5">
    <source>
        <dbReference type="SAM" id="Coils"/>
    </source>
</evidence>
<evidence type="ECO:0000259" key="7">
    <source>
        <dbReference type="Pfam" id="PF00520"/>
    </source>
</evidence>
<dbReference type="GO" id="GO:0005249">
    <property type="term" value="F:voltage-gated potassium channel activity"/>
    <property type="evidence" value="ECO:0007669"/>
    <property type="project" value="InterPro"/>
</dbReference>
<keyword evidence="2 6" id="KW-0812">Transmembrane</keyword>
<dbReference type="KEGG" id="dpte:113791646"/>
<sequence length="429" mass="49848">MKMGKFLKFLSDDRYRYQTYLFLNRPQHFLGILYQIFIATLAATCLILSICCPDILLFWLDILMTITFSLEFIVQIWASSCLPKYRSNRFISIRIILDPICLLDLLIIITTVIGIVTNHNDITMISSLLRGFRILQFFEHKYRLWRLIVSVIWNGRFQLLLCLYFALILFVFTSFAMFLIEQNNNEQLGTLGRSMWFTLITLSTVGYGDTYPITTTGKIVTAFAVILGLSVFSLPGGIIGAGLALKVENEETIRSELQENNAARVIQSAWKVYRSRRLLEQSSSRPLTTSITMTGNGQTLKKRSLNLRVIQFVDLLKFSLSCRRFKKSLRMLSAKNFHELYSQNCMEQMEKLAILEMIIRDQETTLHELLSLLRQKKQKRRNVEEKSLLKKQKNAVLSRRPNAIRRLRTCNLNKSTRNDFEEIELTDVD</sequence>
<reference evidence="9" key="1">
    <citation type="submission" date="2025-08" db="UniProtKB">
        <authorList>
            <consortium name="RefSeq"/>
        </authorList>
    </citation>
    <scope>IDENTIFICATION</scope>
    <source>
        <strain evidence="9">Airmid</strain>
    </source>
</reference>
<dbReference type="Gene3D" id="6.10.140.1910">
    <property type="match status" value="1"/>
</dbReference>
<dbReference type="OMA" id="HAARIYQ"/>
<dbReference type="InterPro" id="IPR003937">
    <property type="entry name" value="K_chnl_volt-dep_KCNQ"/>
</dbReference>
<accession>A0A6P6XVC7</accession>
<dbReference type="PRINTS" id="PR00169">
    <property type="entry name" value="KCHANNEL"/>
</dbReference>
<evidence type="ECO:0000256" key="4">
    <source>
        <dbReference type="ARBA" id="ARBA00023136"/>
    </source>
</evidence>
<keyword evidence="5" id="KW-0175">Coiled coil</keyword>
<feature type="transmembrane region" description="Helical" evidence="6">
    <location>
        <begin position="159"/>
        <end position="180"/>
    </location>
</feature>
<feature type="coiled-coil region" evidence="5">
    <location>
        <begin position="359"/>
        <end position="386"/>
    </location>
</feature>
<evidence type="ECO:0000256" key="6">
    <source>
        <dbReference type="SAM" id="Phobius"/>
    </source>
</evidence>
<dbReference type="PANTHER" id="PTHR47735">
    <property type="entry name" value="POTASSIUM VOLTAGE-GATED CHANNEL SUBFAMILY KQT MEMBER 4"/>
    <property type="match status" value="1"/>
</dbReference>
<keyword evidence="8" id="KW-1185">Reference proteome</keyword>
<dbReference type="AlphaFoldDB" id="A0A6P6XVC7"/>
<dbReference type="RefSeq" id="XP_027197240.1">
    <property type="nucleotide sequence ID" value="XM_027341439.1"/>
</dbReference>
<name>A0A6P6XVC7_DERPT</name>
<feature type="transmembrane region" description="Helical" evidence="6">
    <location>
        <begin position="219"/>
        <end position="245"/>
    </location>
</feature>
<dbReference type="GO" id="GO:0008076">
    <property type="term" value="C:voltage-gated potassium channel complex"/>
    <property type="evidence" value="ECO:0007669"/>
    <property type="project" value="TreeGrafter"/>
</dbReference>
<evidence type="ECO:0000256" key="1">
    <source>
        <dbReference type="ARBA" id="ARBA00004141"/>
    </source>
</evidence>
<dbReference type="Pfam" id="PF00520">
    <property type="entry name" value="Ion_trans"/>
    <property type="match status" value="1"/>
</dbReference>
<dbReference type="SUPFAM" id="SSF81324">
    <property type="entry name" value="Voltage-gated potassium channels"/>
    <property type="match status" value="1"/>
</dbReference>
<dbReference type="InParanoid" id="A0A6P6XVC7"/>
<keyword evidence="3 6" id="KW-1133">Transmembrane helix</keyword>
<organism evidence="8 9">
    <name type="scientific">Dermatophagoides pteronyssinus</name>
    <name type="common">European house dust mite</name>
    <dbReference type="NCBI Taxonomy" id="6956"/>
    <lineage>
        <taxon>Eukaryota</taxon>
        <taxon>Metazoa</taxon>
        <taxon>Ecdysozoa</taxon>
        <taxon>Arthropoda</taxon>
        <taxon>Chelicerata</taxon>
        <taxon>Arachnida</taxon>
        <taxon>Acari</taxon>
        <taxon>Acariformes</taxon>
        <taxon>Sarcoptiformes</taxon>
        <taxon>Astigmata</taxon>
        <taxon>Psoroptidia</taxon>
        <taxon>Analgoidea</taxon>
        <taxon>Pyroglyphidae</taxon>
        <taxon>Dermatophagoidinae</taxon>
        <taxon>Dermatophagoides</taxon>
    </lineage>
</organism>
<dbReference type="CDD" id="cd23767">
    <property type="entry name" value="IQCD"/>
    <property type="match status" value="1"/>
</dbReference>
<feature type="transmembrane region" description="Helical" evidence="6">
    <location>
        <begin position="56"/>
        <end position="74"/>
    </location>
</feature>
<dbReference type="Proteomes" id="UP000515146">
    <property type="component" value="Unplaced"/>
</dbReference>
<evidence type="ECO:0000256" key="3">
    <source>
        <dbReference type="ARBA" id="ARBA00022989"/>
    </source>
</evidence>
<dbReference type="PANTHER" id="PTHR47735:SF9">
    <property type="entry name" value="POTASSIUM VOLTAGE-GATED CHANNEL SUBFAMILY KQT MEMBER 4-LIKE ISOFORM X1"/>
    <property type="match status" value="1"/>
</dbReference>
<gene>
    <name evidence="9" type="primary">LOC113791646</name>
</gene>
<proteinExistence type="predicted"/>
<dbReference type="Gene3D" id="1.10.287.70">
    <property type="match status" value="1"/>
</dbReference>
<comment type="subcellular location">
    <subcellularLocation>
        <location evidence="1">Membrane</location>
        <topology evidence="1">Multi-pass membrane protein</topology>
    </subcellularLocation>
</comment>
<evidence type="ECO:0000256" key="2">
    <source>
        <dbReference type="ARBA" id="ARBA00022692"/>
    </source>
</evidence>
<feature type="transmembrane region" description="Helical" evidence="6">
    <location>
        <begin position="29"/>
        <end position="50"/>
    </location>
</feature>
<feature type="transmembrane region" description="Helical" evidence="6">
    <location>
        <begin position="95"/>
        <end position="116"/>
    </location>
</feature>
<protein>
    <submittedName>
        <fullName evidence="9">Potassium voltage-gated channel subfamily KQT member 2-like</fullName>
    </submittedName>
</protein>
<evidence type="ECO:0000313" key="9">
    <source>
        <dbReference type="RefSeq" id="XP_027197240.1"/>
    </source>
</evidence>